<evidence type="ECO:0000256" key="5">
    <source>
        <dbReference type="ARBA" id="ARBA00022771"/>
    </source>
</evidence>
<comment type="similarity">
    <text evidence="2">Belongs to the RRN7/TAF1B family.</text>
</comment>
<dbReference type="PANTHER" id="PTHR31576">
    <property type="entry name" value="TATA BOX-BINDING PROTEIN-ASSOCIATED FACTOR RNA POLYMERASE I SUBUNIT B"/>
    <property type="match status" value="1"/>
</dbReference>
<dbReference type="GO" id="GO:0005668">
    <property type="term" value="C:RNA polymerase transcription factor SL1 complex"/>
    <property type="evidence" value="ECO:0007669"/>
    <property type="project" value="TreeGrafter"/>
</dbReference>
<evidence type="ECO:0000259" key="15">
    <source>
        <dbReference type="Pfam" id="PF20645"/>
    </source>
</evidence>
<dbReference type="Proteomes" id="UP000694569">
    <property type="component" value="Unplaced"/>
</dbReference>
<dbReference type="Pfam" id="PF11781">
    <property type="entry name" value="Zn_ribbon_RRN7"/>
    <property type="match status" value="1"/>
</dbReference>
<evidence type="ECO:0000256" key="2">
    <source>
        <dbReference type="ARBA" id="ARBA00006899"/>
    </source>
</evidence>
<dbReference type="Pfam" id="PF20644">
    <property type="entry name" value="Rrn7_cyclin_N"/>
    <property type="match status" value="1"/>
</dbReference>
<dbReference type="InterPro" id="IPR048538">
    <property type="entry name" value="Rrn7_cyclin_C"/>
</dbReference>
<evidence type="ECO:0000313" key="16">
    <source>
        <dbReference type="Ensembl" id="ENSLLEP00000026885.1"/>
    </source>
</evidence>
<feature type="domain" description="Rrn7/TAF1B C-terminal cyclin" evidence="15">
    <location>
        <begin position="270"/>
        <end position="458"/>
    </location>
</feature>
<keyword evidence="6" id="KW-0862">Zinc</keyword>
<evidence type="ECO:0000256" key="3">
    <source>
        <dbReference type="ARBA" id="ARBA00018994"/>
    </source>
</evidence>
<keyword evidence="7" id="KW-0805">Transcription regulation</keyword>
<accession>A0A8C5PRX6</accession>
<feature type="region of interest" description="Disordered" evidence="12">
    <location>
        <begin position="125"/>
        <end position="144"/>
    </location>
</feature>
<reference evidence="16" key="1">
    <citation type="submission" date="2025-08" db="UniProtKB">
        <authorList>
            <consortium name="Ensembl"/>
        </authorList>
    </citation>
    <scope>IDENTIFICATION</scope>
</reference>
<evidence type="ECO:0000313" key="17">
    <source>
        <dbReference type="Proteomes" id="UP000694569"/>
    </source>
</evidence>
<feature type="domain" description="RRN7-type" evidence="13">
    <location>
        <begin position="8"/>
        <end position="39"/>
    </location>
</feature>
<dbReference type="Pfam" id="PF20645">
    <property type="entry name" value="Rrn7_cyclin_C"/>
    <property type="match status" value="1"/>
</dbReference>
<dbReference type="GO" id="GO:0042790">
    <property type="term" value="P:nucleolar large rRNA transcription by RNA polymerase I"/>
    <property type="evidence" value="ECO:0007669"/>
    <property type="project" value="TreeGrafter"/>
</dbReference>
<sequence length="587" mass="67797">MEKEDTRDYKEPCPQCLEVNWGITDECKFYCKSCHTVIEKTKDVDAEDVFSMNSKAQSLNRGLKRKKQDETGWEWYICEGFQFILQKQAEALQSMGVDAQIKDDVMCNLWRRYLQKHKIAYVRRRRRESQTGSENASSCSEPDSELEAFSFEDSAAETDEGCSVFNAGIPSSGGDVSGAESVAGSVTSVRSGSVDGSLYVKDKQSLKMSMQMTLAFCYLSLLWLRESITLTDLLRLVFQGHIPYVKSEQYIPEELKIYGPDIHIFKVQSFPEYSVMKEKIYELAAFLDLPRFPPITENCYLHPNVLCMKYLMEANLPDDLHIWTSRVAETVGLDDVTLLTFDPLNKKKKVIPYEVQAVALIIVALKLLFVLDDSTEWTLARCACRRNKKNKGKTWFDFKEWYKTMKTAIDQSQKELTEEYARYSWKSDKTLYYSKHFKSLLTKRKNTAKNLQQQFSKLAGSTPGTEKQSPSSFVFNWEDEDLGSTRFHGHVLQGITQQDGKVPRKEYWLCSLKKCKSKFCKHHILYEKSKFPSSYHFVLCLFSFLLSVEPCVVHHEVCEIEYQLFDEQYKGVTVKKSKKPKKRADTA</sequence>
<evidence type="ECO:0000256" key="1">
    <source>
        <dbReference type="ARBA" id="ARBA00004604"/>
    </source>
</evidence>
<organism evidence="16 17">
    <name type="scientific">Leptobrachium leishanense</name>
    <name type="common">Leishan spiny toad</name>
    <dbReference type="NCBI Taxonomy" id="445787"/>
    <lineage>
        <taxon>Eukaryota</taxon>
        <taxon>Metazoa</taxon>
        <taxon>Chordata</taxon>
        <taxon>Craniata</taxon>
        <taxon>Vertebrata</taxon>
        <taxon>Euteleostomi</taxon>
        <taxon>Amphibia</taxon>
        <taxon>Batrachia</taxon>
        <taxon>Anura</taxon>
        <taxon>Pelobatoidea</taxon>
        <taxon>Megophryidae</taxon>
        <taxon>Leptobrachium</taxon>
    </lineage>
</organism>
<evidence type="ECO:0000256" key="7">
    <source>
        <dbReference type="ARBA" id="ARBA00023015"/>
    </source>
</evidence>
<evidence type="ECO:0000256" key="4">
    <source>
        <dbReference type="ARBA" id="ARBA00022723"/>
    </source>
</evidence>
<evidence type="ECO:0000256" key="10">
    <source>
        <dbReference type="ARBA" id="ARBA00023242"/>
    </source>
</evidence>
<evidence type="ECO:0000256" key="8">
    <source>
        <dbReference type="ARBA" id="ARBA00023125"/>
    </source>
</evidence>
<dbReference type="InterPro" id="IPR048540">
    <property type="entry name" value="Rrn7_cyclin_N"/>
</dbReference>
<reference evidence="16" key="2">
    <citation type="submission" date="2025-09" db="UniProtKB">
        <authorList>
            <consortium name="Ensembl"/>
        </authorList>
    </citation>
    <scope>IDENTIFICATION</scope>
</reference>
<proteinExistence type="inferred from homology"/>
<dbReference type="InterPro" id="IPR033599">
    <property type="entry name" value="TAF1B/Rrn7"/>
</dbReference>
<dbReference type="InterPro" id="IPR021752">
    <property type="entry name" value="TF_Rrn7_Zf"/>
</dbReference>
<dbReference type="GeneTree" id="ENSGT00440000033827"/>
<keyword evidence="17" id="KW-1185">Reference proteome</keyword>
<keyword evidence="9" id="KW-0804">Transcription</keyword>
<comment type="subcellular location">
    <subcellularLocation>
        <location evidence="1">Nucleus</location>
        <location evidence="1">Nucleolus</location>
    </subcellularLocation>
</comment>
<dbReference type="GO" id="GO:0070860">
    <property type="term" value="C:RNA polymerase I core factor complex"/>
    <property type="evidence" value="ECO:0007669"/>
    <property type="project" value="InterPro"/>
</dbReference>
<evidence type="ECO:0000256" key="11">
    <source>
        <dbReference type="ARBA" id="ARBA00032500"/>
    </source>
</evidence>
<evidence type="ECO:0000256" key="12">
    <source>
        <dbReference type="SAM" id="MobiDB-lite"/>
    </source>
</evidence>
<keyword evidence="8" id="KW-0238">DNA-binding</keyword>
<dbReference type="OrthoDB" id="10069252at2759"/>
<dbReference type="GO" id="GO:0008270">
    <property type="term" value="F:zinc ion binding"/>
    <property type="evidence" value="ECO:0007669"/>
    <property type="project" value="UniProtKB-KW"/>
</dbReference>
<keyword evidence="4" id="KW-0479">Metal-binding</keyword>
<dbReference type="PANTHER" id="PTHR31576:SF2">
    <property type="entry name" value="TATA BOX-BINDING PROTEIN-ASSOCIATED FACTOR RNA POLYMERASE I SUBUNIT B"/>
    <property type="match status" value="1"/>
</dbReference>
<protein>
    <recommendedName>
        <fullName evidence="3">TATA box-binding protein-associated factor RNA polymerase I subunit B</fullName>
    </recommendedName>
    <alternativeName>
        <fullName evidence="11">TATA box-binding protein-associated factor 1B</fullName>
    </alternativeName>
</protein>
<dbReference type="Ensembl" id="ENSLLET00000027931.1">
    <property type="protein sequence ID" value="ENSLLEP00000026885.1"/>
    <property type="gene ID" value="ENSLLEG00000016913.1"/>
</dbReference>
<feature type="domain" description="Rrn7/TAF1B N-terminal cyclin" evidence="14">
    <location>
        <begin position="81"/>
        <end position="252"/>
    </location>
</feature>
<dbReference type="AlphaFoldDB" id="A0A8C5PRX6"/>
<dbReference type="GO" id="GO:0001164">
    <property type="term" value="F:RNA polymerase I core promoter sequence-specific DNA binding"/>
    <property type="evidence" value="ECO:0007669"/>
    <property type="project" value="InterPro"/>
</dbReference>
<evidence type="ECO:0000256" key="6">
    <source>
        <dbReference type="ARBA" id="ARBA00022833"/>
    </source>
</evidence>
<gene>
    <name evidence="16" type="primary">TAF1B</name>
</gene>
<keyword evidence="10" id="KW-0539">Nucleus</keyword>
<feature type="compositionally biased region" description="Polar residues" evidence="12">
    <location>
        <begin position="130"/>
        <end position="141"/>
    </location>
</feature>
<name>A0A8C5PRX6_9ANUR</name>
<evidence type="ECO:0000259" key="13">
    <source>
        <dbReference type="Pfam" id="PF11781"/>
    </source>
</evidence>
<evidence type="ECO:0000256" key="9">
    <source>
        <dbReference type="ARBA" id="ARBA00023163"/>
    </source>
</evidence>
<evidence type="ECO:0000259" key="14">
    <source>
        <dbReference type="Pfam" id="PF20644"/>
    </source>
</evidence>
<keyword evidence="5" id="KW-0863">Zinc-finger</keyword>